<evidence type="ECO:0000313" key="2">
    <source>
        <dbReference type="EMBL" id="SHI34705.1"/>
    </source>
</evidence>
<dbReference type="RefSeq" id="WP_073307660.1">
    <property type="nucleotide sequence ID" value="NZ_FQZI01000001.1"/>
</dbReference>
<dbReference type="SUPFAM" id="SSF51735">
    <property type="entry name" value="NAD(P)-binding Rossmann-fold domains"/>
    <property type="match status" value="1"/>
</dbReference>
<evidence type="ECO:0000313" key="3">
    <source>
        <dbReference type="Proteomes" id="UP000184488"/>
    </source>
</evidence>
<keyword evidence="3" id="KW-1185">Reference proteome</keyword>
<dbReference type="InterPro" id="IPR011032">
    <property type="entry name" value="GroES-like_sf"/>
</dbReference>
<dbReference type="Proteomes" id="UP000184488">
    <property type="component" value="Unassembled WGS sequence"/>
</dbReference>
<dbReference type="PANTHER" id="PTHR45033">
    <property type="match status" value="1"/>
</dbReference>
<accession>A0A1M6AE14</accession>
<dbReference type="InterPro" id="IPR052711">
    <property type="entry name" value="Zinc_ADH-like"/>
</dbReference>
<dbReference type="SUPFAM" id="SSF50129">
    <property type="entry name" value="GroES-like"/>
    <property type="match status" value="1"/>
</dbReference>
<organism evidence="2 3">
    <name type="scientific">Flavobacterium terrae</name>
    <dbReference type="NCBI Taxonomy" id="415425"/>
    <lineage>
        <taxon>Bacteria</taxon>
        <taxon>Pseudomonadati</taxon>
        <taxon>Bacteroidota</taxon>
        <taxon>Flavobacteriia</taxon>
        <taxon>Flavobacteriales</taxon>
        <taxon>Flavobacteriaceae</taxon>
        <taxon>Flavobacterium</taxon>
    </lineage>
</organism>
<dbReference type="EMBL" id="FQZI01000001">
    <property type="protein sequence ID" value="SHI34705.1"/>
    <property type="molecule type" value="Genomic_DNA"/>
</dbReference>
<evidence type="ECO:0000259" key="1">
    <source>
        <dbReference type="Pfam" id="PF08240"/>
    </source>
</evidence>
<dbReference type="OrthoDB" id="9787435at2"/>
<gene>
    <name evidence="2" type="ORF">SAMN05444363_0165</name>
</gene>
<dbReference type="InterPro" id="IPR036291">
    <property type="entry name" value="NAD(P)-bd_dom_sf"/>
</dbReference>
<dbReference type="PANTHER" id="PTHR45033:SF2">
    <property type="entry name" value="ZINC-TYPE ALCOHOL DEHYDROGENASE-LIKE PROTEIN C1773.06C"/>
    <property type="match status" value="1"/>
</dbReference>
<feature type="domain" description="Alcohol dehydrogenase-like N-terminal" evidence="1">
    <location>
        <begin position="51"/>
        <end position="117"/>
    </location>
</feature>
<protein>
    <submittedName>
        <fullName evidence="2">NADPH:quinone reductase</fullName>
    </submittedName>
</protein>
<reference evidence="3" key="1">
    <citation type="submission" date="2016-11" db="EMBL/GenBank/DDBJ databases">
        <authorList>
            <person name="Varghese N."/>
            <person name="Submissions S."/>
        </authorList>
    </citation>
    <scope>NUCLEOTIDE SEQUENCE [LARGE SCALE GENOMIC DNA]</scope>
    <source>
        <strain evidence="3">DSM 18829</strain>
    </source>
</reference>
<name>A0A1M6AE14_9FLAO</name>
<dbReference type="AlphaFoldDB" id="A0A1M6AE14"/>
<proteinExistence type="predicted"/>
<dbReference type="Pfam" id="PF08240">
    <property type="entry name" value="ADH_N"/>
    <property type="match status" value="1"/>
</dbReference>
<dbReference type="Gene3D" id="3.40.50.720">
    <property type="entry name" value="NAD(P)-binding Rossmann-like Domain"/>
    <property type="match status" value="1"/>
</dbReference>
<dbReference type="InterPro" id="IPR013154">
    <property type="entry name" value="ADH-like_N"/>
</dbReference>
<sequence length="365" mass="41026">MKALAVVTPSLFEVIDEKNKHLMEIDDLKIPLALVEGNAPEFDPESDIFKNSVLVQKKSFSLNYRDLGIMEMAWNYLKDKEVETYYPIGSDFSGYVIKVGKDVTRFSIGDLVIGDCAFPDFKEGVNPGIPSNHSSREFEVYNQLKLCKVPDYISAEDAGALSIGTQTSMSMLKKGAIKKGNNVLVTSITSNTSFFLLNTLWGEDCNVYGLSYSGENIQKVKDHFPFIKEVFSVSENNIPKDILFDVVFDAFSDTYLEYLIPCLNFNARYVTCGIFKQSSHKMINSDGVNLSALIVGLMMKNISLIGNCLGSTQDLVEGLQNYRENKMFIDTVFTEENSISDFISRSYNLNKDKFGKVVFVYENKN</sequence>
<dbReference type="STRING" id="415425.SAMN05444363_0165"/>
<dbReference type="Gene3D" id="3.90.180.10">
    <property type="entry name" value="Medium-chain alcohol dehydrogenases, catalytic domain"/>
    <property type="match status" value="1"/>
</dbReference>
<dbReference type="CDD" id="cd05188">
    <property type="entry name" value="MDR"/>
    <property type="match status" value="1"/>
</dbReference>